<keyword evidence="2" id="KW-0472">Membrane</keyword>
<keyword evidence="2" id="KW-0812">Transmembrane</keyword>
<organism evidence="3 4">
    <name type="scientific">Mycena chlorophos</name>
    <name type="common">Agaric fungus</name>
    <name type="synonym">Agaricus chlorophos</name>
    <dbReference type="NCBI Taxonomy" id="658473"/>
    <lineage>
        <taxon>Eukaryota</taxon>
        <taxon>Fungi</taxon>
        <taxon>Dikarya</taxon>
        <taxon>Basidiomycota</taxon>
        <taxon>Agaricomycotina</taxon>
        <taxon>Agaricomycetes</taxon>
        <taxon>Agaricomycetidae</taxon>
        <taxon>Agaricales</taxon>
        <taxon>Marasmiineae</taxon>
        <taxon>Mycenaceae</taxon>
        <taxon>Mycena</taxon>
    </lineage>
</organism>
<keyword evidence="4" id="KW-1185">Reference proteome</keyword>
<protein>
    <submittedName>
        <fullName evidence="3">Uncharacterized protein</fullName>
    </submittedName>
</protein>
<feature type="region of interest" description="Disordered" evidence="1">
    <location>
        <begin position="339"/>
        <end position="379"/>
    </location>
</feature>
<reference evidence="3" key="1">
    <citation type="submission" date="2014-09" db="EMBL/GenBank/DDBJ databases">
        <title>Genome sequence of the luminous mushroom Mycena chlorophos for searching fungal bioluminescence genes.</title>
        <authorList>
            <person name="Tanaka Y."/>
            <person name="Kasuga D."/>
            <person name="Oba Y."/>
            <person name="Hase S."/>
            <person name="Sato K."/>
            <person name="Oba Y."/>
            <person name="Sakakibara Y."/>
        </authorList>
    </citation>
    <scope>NUCLEOTIDE SEQUENCE</scope>
</reference>
<proteinExistence type="predicted"/>
<feature type="compositionally biased region" description="Low complexity" evidence="1">
    <location>
        <begin position="364"/>
        <end position="379"/>
    </location>
</feature>
<feature type="compositionally biased region" description="Polar residues" evidence="1">
    <location>
        <begin position="137"/>
        <end position="161"/>
    </location>
</feature>
<feature type="region of interest" description="Disordered" evidence="1">
    <location>
        <begin position="1"/>
        <end position="78"/>
    </location>
</feature>
<feature type="compositionally biased region" description="Low complexity" evidence="1">
    <location>
        <begin position="1"/>
        <end position="19"/>
    </location>
</feature>
<evidence type="ECO:0000313" key="4">
    <source>
        <dbReference type="Proteomes" id="UP000815677"/>
    </source>
</evidence>
<sequence length="479" mass="50125">MGASFSSISSSAEAQSNNSTGLTSNDSTISTSANLSSTTTAPSSSSVSLVPSSSSIPGRSKATFADSPPPASASLMPSSKVSTTAVSAVRAVSSPSKPSSSGPAAVSSSPHSTQSLGSANLSPVKSTSPSSVHSSAEPKTSASTATRNTENTAHAATQGPASVSFTATSTITDTPQSTLARASFVSVIESNGHTSSSAPPFLTVLSTSTEPNGSLVTYTHVVANGPTGISAAIVQPSGFFHNSGVVAGVFLVVGAILTGLAVFGLYLLCRRQRRRRELHRRWLVSKHRPRPLSDGDPFSDMRSFDRPWDGRVSSPRGHYSVAPPRRVEPPVLYETFDDEIDRRVQPGPSGNDIGLAITTDSRKPAASANSSPSIYPSSLPPVEEEVVVPMRQIPSPPPPPRPRRSILREQSNKVPVQLITPPSSVSSHSPISDAVNPFRAFTETPAVQKTGVQLNEIFARRTLLDVRPLSQASMEEPRQ</sequence>
<dbReference type="Proteomes" id="UP000815677">
    <property type="component" value="Unassembled WGS sequence"/>
</dbReference>
<evidence type="ECO:0000256" key="2">
    <source>
        <dbReference type="SAM" id="Phobius"/>
    </source>
</evidence>
<gene>
    <name evidence="3" type="ORF">MCHLO_01806</name>
</gene>
<dbReference type="EMBL" id="DF839580">
    <property type="protein sequence ID" value="GAT44165.1"/>
    <property type="molecule type" value="Genomic_DNA"/>
</dbReference>
<keyword evidence="2" id="KW-1133">Transmembrane helix</keyword>
<feature type="transmembrane region" description="Helical" evidence="2">
    <location>
        <begin position="245"/>
        <end position="268"/>
    </location>
</feature>
<evidence type="ECO:0000313" key="3">
    <source>
        <dbReference type="EMBL" id="GAT44165.1"/>
    </source>
</evidence>
<accession>A0ABQ0KZ15</accession>
<name>A0ABQ0KZ15_MYCCL</name>
<feature type="compositionally biased region" description="Low complexity" evidence="1">
    <location>
        <begin position="92"/>
        <end position="112"/>
    </location>
</feature>
<feature type="region of interest" description="Disordered" evidence="1">
    <location>
        <begin position="92"/>
        <end position="161"/>
    </location>
</feature>
<feature type="compositionally biased region" description="Low complexity" evidence="1">
    <location>
        <begin position="122"/>
        <end position="135"/>
    </location>
</feature>
<evidence type="ECO:0000256" key="1">
    <source>
        <dbReference type="SAM" id="MobiDB-lite"/>
    </source>
</evidence>
<feature type="compositionally biased region" description="Low complexity" evidence="1">
    <location>
        <begin position="27"/>
        <end position="78"/>
    </location>
</feature>